<organism evidence="2">
    <name type="scientific">Brassica campestris</name>
    <name type="common">Field mustard</name>
    <dbReference type="NCBI Taxonomy" id="3711"/>
    <lineage>
        <taxon>Eukaryota</taxon>
        <taxon>Viridiplantae</taxon>
        <taxon>Streptophyta</taxon>
        <taxon>Embryophyta</taxon>
        <taxon>Tracheophyta</taxon>
        <taxon>Spermatophyta</taxon>
        <taxon>Magnoliopsida</taxon>
        <taxon>eudicotyledons</taxon>
        <taxon>Gunneridae</taxon>
        <taxon>Pentapetalae</taxon>
        <taxon>rosids</taxon>
        <taxon>malvids</taxon>
        <taxon>Brassicales</taxon>
        <taxon>Brassicaceae</taxon>
        <taxon>Brassiceae</taxon>
        <taxon>Brassica</taxon>
    </lineage>
</organism>
<accession>A0A3P5YTY3</accession>
<name>A0A3P5YTY3_BRACM</name>
<evidence type="ECO:0000313" key="2">
    <source>
        <dbReference type="EMBL" id="VDC64520.1"/>
    </source>
</evidence>
<sequence length="63" mass="7054">MGHTFASKLLLLLPTSFAVFSFVLNSKNSSLYQPIFNFYKTLSFHEDSSSSLTSTLYLSLSSH</sequence>
<dbReference type="AlphaFoldDB" id="A0A3P5YTY3"/>
<protein>
    <submittedName>
        <fullName evidence="2">Uncharacterized protein</fullName>
    </submittedName>
</protein>
<proteinExistence type="predicted"/>
<feature type="chain" id="PRO_5018161095" evidence="1">
    <location>
        <begin position="19"/>
        <end position="63"/>
    </location>
</feature>
<feature type="signal peptide" evidence="1">
    <location>
        <begin position="1"/>
        <end position="18"/>
    </location>
</feature>
<dbReference type="EMBL" id="LR031568">
    <property type="protein sequence ID" value="VDC64520.1"/>
    <property type="molecule type" value="Genomic_DNA"/>
</dbReference>
<evidence type="ECO:0000256" key="1">
    <source>
        <dbReference type="SAM" id="SignalP"/>
    </source>
</evidence>
<reference evidence="2" key="1">
    <citation type="submission" date="2018-11" db="EMBL/GenBank/DDBJ databases">
        <authorList>
            <consortium name="Genoscope - CEA"/>
            <person name="William W."/>
        </authorList>
    </citation>
    <scope>NUCLEOTIDE SEQUENCE</scope>
</reference>
<gene>
    <name evidence="2" type="ORF">BRAA09T42131Z</name>
</gene>
<keyword evidence="1" id="KW-0732">Signal</keyword>